<dbReference type="Gene3D" id="3.40.710.10">
    <property type="entry name" value="DD-peptidase/beta-lactamase superfamily"/>
    <property type="match status" value="1"/>
</dbReference>
<keyword evidence="3" id="KW-0378">Hydrolase</keyword>
<dbReference type="InterPro" id="IPR050789">
    <property type="entry name" value="Diverse_Enzym_Activities"/>
</dbReference>
<evidence type="ECO:0000313" key="3">
    <source>
        <dbReference type="EMBL" id="ABB40934.1"/>
    </source>
</evidence>
<reference evidence="3" key="1">
    <citation type="submission" date="2006-07" db="EMBL/GenBank/DDBJ databases">
        <title>Complete sequence of Thiomicrospira crunogena XCL-2.</title>
        <authorList>
            <consortium name="US DOE Joint Genome Institute"/>
            <person name="Copeland A."/>
            <person name="Lucas S."/>
            <person name="Lapidus A."/>
            <person name="Barry K."/>
            <person name="Detter J.C."/>
            <person name="Glavina del Rio T."/>
            <person name="Hammon N."/>
            <person name="Israni S."/>
            <person name="Dalin E."/>
            <person name="Tice H."/>
            <person name="Pitluck S."/>
            <person name="Chain P."/>
            <person name="Malfatti S."/>
            <person name="Shin M."/>
            <person name="Vergez L."/>
            <person name="Schmutz J."/>
            <person name="Larimer F."/>
            <person name="Land M."/>
            <person name="Hauser L."/>
            <person name="Kyrpides N."/>
            <person name="Lykidis A."/>
            <person name="Scott K.M."/>
            <person name="Sievert S."/>
            <person name="Kerfeld C."/>
            <person name="Freyermuth S."/>
            <person name="Dobrinski K."/>
            <person name="Boller A."/>
            <person name="Fitzpatrick K."/>
            <person name="Thoma P."/>
            <person name="Moore J."/>
            <person name="Richardson P."/>
        </authorList>
    </citation>
    <scope>NUCLEOTIDE SEQUENCE</scope>
    <source>
        <strain evidence="3">XCL-2</strain>
    </source>
</reference>
<dbReference type="InterPro" id="IPR001466">
    <property type="entry name" value="Beta-lactam-related"/>
</dbReference>
<dbReference type="PANTHER" id="PTHR43283">
    <property type="entry name" value="BETA-LACTAMASE-RELATED"/>
    <property type="match status" value="1"/>
</dbReference>
<keyword evidence="1" id="KW-0732">Signal</keyword>
<feature type="chain" id="PRO_5004220359" evidence="1">
    <location>
        <begin position="33"/>
        <end position="446"/>
    </location>
</feature>
<dbReference type="AlphaFoldDB" id="Q31IT9"/>
<accession>Q31IT9</accession>
<feature type="domain" description="Beta-lactamase-related" evidence="2">
    <location>
        <begin position="127"/>
        <end position="427"/>
    </location>
</feature>
<dbReference type="KEGG" id="tcx:Tcr_0338"/>
<dbReference type="STRING" id="317025.Tcr_0338"/>
<proteinExistence type="predicted"/>
<dbReference type="HOGENOM" id="CLU_030169_0_1_6"/>
<dbReference type="eggNOG" id="COG1680">
    <property type="taxonomic scope" value="Bacteria"/>
</dbReference>
<gene>
    <name evidence="3" type="ordered locus">Tcr_0338</name>
</gene>
<protein>
    <submittedName>
        <fullName evidence="3">Beta lactamase family protein</fullName>
        <ecNumber evidence="3">3.5.1.46</ecNumber>
    </submittedName>
</protein>
<name>Q31IT9_HYDCU</name>
<dbReference type="PANTHER" id="PTHR43283:SF7">
    <property type="entry name" value="BETA-LACTAMASE-RELATED DOMAIN-CONTAINING PROTEIN"/>
    <property type="match status" value="1"/>
</dbReference>
<sequence>MKNLQIKVRRISVISVLTIFISSLTFTQLSVADDKYATAKELKLMQGFPPPPDKRVNKSNALLNGPYNRWSYLHMRMLYPSAPIPAAPKSIPLKKAIDKSVGTIKIKEPGTGKMTDMATFLKKTYTDSLVVIHDNKIIYEKFLNGMTPNQPHQMMSVTKSFCGLLAEMAVADGKMKESDPVVKYVPELKKASAFADATVGQVLDMTNSMDFTEDYADPRSGIRQYGAVIGWTAKEPDIKYANSLYGYLQTLKIDKHYKHGEIFHYQTPKTDVVNWITNRVNNESFQDAMYDQLWSKLGTEGRTYILLDGNATLVAGGGLNATPYNLARFATMMINNGKFHGKQVVPASVIKTLAKGGSIKAFDNGPDSDGIVHPKGEWSYRAQWWVKHTKGMKAFMAIGIHGQWIYLDPTHKIAIIKQSSQPVSKDDYLNGYDLNAFYAIVSHFKN</sequence>
<evidence type="ECO:0000256" key="1">
    <source>
        <dbReference type="SAM" id="SignalP"/>
    </source>
</evidence>
<dbReference type="Pfam" id="PF00144">
    <property type="entry name" value="Beta-lactamase"/>
    <property type="match status" value="1"/>
</dbReference>
<feature type="signal peptide" evidence="1">
    <location>
        <begin position="1"/>
        <end position="32"/>
    </location>
</feature>
<dbReference type="GO" id="GO:0019875">
    <property type="term" value="F:6-aminohexanoate-dimer hydrolase activity"/>
    <property type="evidence" value="ECO:0007669"/>
    <property type="project" value="UniProtKB-EC"/>
</dbReference>
<organism evidence="3">
    <name type="scientific">Hydrogenovibrio crunogenus (strain DSM 25203 / XCL-2)</name>
    <name type="common">Thiomicrospira crunogena</name>
    <dbReference type="NCBI Taxonomy" id="317025"/>
    <lineage>
        <taxon>Bacteria</taxon>
        <taxon>Pseudomonadati</taxon>
        <taxon>Pseudomonadota</taxon>
        <taxon>Gammaproteobacteria</taxon>
        <taxon>Thiotrichales</taxon>
        <taxon>Piscirickettsiaceae</taxon>
        <taxon>Hydrogenovibrio</taxon>
    </lineage>
</organism>
<dbReference type="SUPFAM" id="SSF56601">
    <property type="entry name" value="beta-lactamase/transpeptidase-like"/>
    <property type="match status" value="1"/>
</dbReference>
<evidence type="ECO:0000259" key="2">
    <source>
        <dbReference type="Pfam" id="PF00144"/>
    </source>
</evidence>
<dbReference type="EC" id="3.5.1.46" evidence="3"/>
<dbReference type="InterPro" id="IPR012338">
    <property type="entry name" value="Beta-lactam/transpept-like"/>
</dbReference>
<dbReference type="EMBL" id="CP000109">
    <property type="protein sequence ID" value="ABB40934.1"/>
    <property type="molecule type" value="Genomic_DNA"/>
</dbReference>
<dbReference type="OrthoDB" id="9814204at2"/>